<dbReference type="PANTHER" id="PTHR47961:SF4">
    <property type="entry name" value="ACTIVATING SIGNAL COINTEGRATOR 1 COMPLEX SUBUNIT 3"/>
    <property type="match status" value="1"/>
</dbReference>
<dbReference type="SMART" id="SM00487">
    <property type="entry name" value="DEXDc"/>
    <property type="match status" value="1"/>
</dbReference>
<dbReference type="FunFam" id="1.10.3380.10:FF:000002">
    <property type="entry name" value="Activating signal cointegrator 1 complex subunit 3"/>
    <property type="match status" value="1"/>
</dbReference>
<evidence type="ECO:0000256" key="2">
    <source>
        <dbReference type="ARBA" id="ARBA00022741"/>
    </source>
</evidence>
<dbReference type="InterPro" id="IPR035892">
    <property type="entry name" value="C2_domain_sf"/>
</dbReference>
<name>A0ABD1TTK8_9LAMI</name>
<dbReference type="InterPro" id="IPR057842">
    <property type="entry name" value="WH_MER3"/>
</dbReference>
<dbReference type="FunFam" id="1.10.3380.10:FF:000001">
    <property type="entry name" value="U5 small nuclear ribonucleoprotein helicase"/>
    <property type="match status" value="1"/>
</dbReference>
<dbReference type="CDD" id="cd18022">
    <property type="entry name" value="DEXHc_ASCC3_2"/>
    <property type="match status" value="1"/>
</dbReference>
<dbReference type="SUPFAM" id="SSF46785">
    <property type="entry name" value="Winged helix' DNA-binding domain"/>
    <property type="match status" value="1"/>
</dbReference>
<dbReference type="PROSITE" id="PS51194">
    <property type="entry name" value="HELICASE_CTER"/>
    <property type="match status" value="2"/>
</dbReference>
<evidence type="ECO:0000313" key="10">
    <source>
        <dbReference type="Proteomes" id="UP001604277"/>
    </source>
</evidence>
<dbReference type="FunFam" id="2.60.40.150:FF:000004">
    <property type="entry name" value="RNA helicase, activating signal cointegrator 1"/>
    <property type="match status" value="1"/>
</dbReference>
<keyword evidence="2" id="KW-0547">Nucleotide-binding</keyword>
<gene>
    <name evidence="9" type="ORF">Fot_30033</name>
</gene>
<dbReference type="FunFam" id="1.10.150.20:FF:000004">
    <property type="entry name" value="U5 small nuclear ribonucleoprotein helicase"/>
    <property type="match status" value="1"/>
</dbReference>
<dbReference type="GO" id="GO:0016787">
    <property type="term" value="F:hydrolase activity"/>
    <property type="evidence" value="ECO:0007669"/>
    <property type="project" value="UniProtKB-KW"/>
</dbReference>
<comment type="similarity">
    <text evidence="1">Belongs to the disease resistance NB-LRR family.</text>
</comment>
<evidence type="ECO:0000256" key="3">
    <source>
        <dbReference type="ARBA" id="ARBA00022801"/>
    </source>
</evidence>
<evidence type="ECO:0000259" key="7">
    <source>
        <dbReference type="PROSITE" id="PS51192"/>
    </source>
</evidence>
<dbReference type="CDD" id="cd18795">
    <property type="entry name" value="SF2_C_Ski2"/>
    <property type="match status" value="2"/>
</dbReference>
<dbReference type="Pfam" id="PF00270">
    <property type="entry name" value="DEAD"/>
    <property type="match status" value="1"/>
</dbReference>
<dbReference type="FunFam" id="3.40.50.300:FF:000198">
    <property type="entry name" value="Activating signal cointegrator 1 complex subunit"/>
    <property type="match status" value="1"/>
</dbReference>
<dbReference type="Gene3D" id="1.10.150.20">
    <property type="entry name" value="5' to 3' exonuclease, C-terminal subdomain"/>
    <property type="match status" value="1"/>
</dbReference>
<dbReference type="GO" id="GO:1990904">
    <property type="term" value="C:ribonucleoprotein complex"/>
    <property type="evidence" value="ECO:0007669"/>
    <property type="project" value="UniProtKB-KW"/>
</dbReference>
<sequence length="1443" mass="164093">MKSRNKNLVQLFDYGIGIHHAGMLRSDRGLTERLFSQGLLKVLVCTATLAWGVNLPAHTVVIKGTQIYDAKAGGWRDLGMLDVMQIFGRAGRPQFDKSGEGIIITSHNKLAYYLRLLTSQLPIESQFINSLKDNLNAEVALGTVTNVKEACAWLGYTYLFIRMKMNPLAYGIGWDEKMEYVKEKLKVWNKEDLGNSKFYCILQMPLFLPATAVSPIAIGVTGHHSIPSWYSSTANCHVIADPSLSLKQRALVSEAARALDKAKMMRFDEKSGNFYCTELGRIASHFYIQYSSVETYNELLRRHMNDSEVIHMVAQSSEFENIVVREEEQNELETLARTCPLEIKGGPSNKHGKVSILIQLYISRGSIDSFSLVSDAAYVSASLARIMRALFEICLGRGWSEMSSFMLDYCKAVDRQIWPHQHPLRQFDRDISADILRKLEERRVELDHLYEMQEKDIGALIRYAPAGRVVKQYLGYFPMVHLFATVSPITRTVLKIDLIITPDFSWKDRFHGTAQRWWILVEDSENDHIYHSELFTLTKRMANGEPQKLSFTVPIFEPHPPQYIIRAISDSWMHAEAFYTISFQNLALPEAHTTHTELLDLKPLPVTALGNGTYEALYNFSHFNPIQTQAFHVLYHTDQNVLLGAPTGSGKTISAELAMLHLFHTQPDMKVIYIAPLKAIVRERMNDWKKHLVSKLGKQMVEMTGDYTPDMTALLSADIIISTPEKWDGISRNWHSRNYVKKVGLMILDEIHLLGADRGPILEVIVSRMRYISSQTERSIRFVGLSTALANAHDLADWLGVEENGLFNFKPSVRPVPLEVHIQASDVTLPQIFFAELLAGYPGKFYCPRMNSMNKPTYAAISTHSPTKPVLIFVSSRRQTRLTALDLIQFAASDERPRHFLGMPEEALQMILSQVTDQNLRHTLQFGIGLHHAGLNDKDRSLVEELFANNKIQVLVCTSTLAWGVNLPAHLVIIKGTEYYDGKAKRYVDFPITDILQMMGRAGRPQYDQHGKTVILVHEPKKSFYKKFLYEPFPVESSLREQLHDHINAEIVSGTICHKEDAIYYLTWTYLFRRLMVNPSYYGLEDKDPGTLSSYLSSLVLSTFEDLEDSGCIKITEDRVEPMMLGSIAAQYYLKYTTVSMFGSNIGADTSLEVFLHILSGASEYDELPVRHNEENYNADLSNKVPLPVDKNLLDDPHVKANLLFQAHLSQVELPITDYVTDLKSVLDQSIRIVQAMIDVCANSGWLYSSITCMRLLQMVMQGLWYDRDSPLWMLPCMTDELIASLNQKGISNVLQLLDLSLTSLQDVARSSVASRLYEDLQHFPRIQARLKLHKRNAGDEQCISLNIRLEKKNGSRRTSRAFVPRFPKVKNEAWWLVLGNTTTAELYALKRVSFPDILQTHMDIPPTVNNFQGMKLILVSDCYLGFEREYPIEELAQSRGKH</sequence>
<dbReference type="EMBL" id="JBFOLJ010000008">
    <property type="protein sequence ID" value="KAL2516062.1"/>
    <property type="molecule type" value="Genomic_DNA"/>
</dbReference>
<dbReference type="FunFam" id="1.10.10.10:FF:000012">
    <property type="entry name" value="U5 small nuclear ribonucleoprotein helicase"/>
    <property type="match status" value="1"/>
</dbReference>
<evidence type="ECO:0000313" key="9">
    <source>
        <dbReference type="EMBL" id="KAL2516062.1"/>
    </source>
</evidence>
<keyword evidence="5" id="KW-0067">ATP-binding</keyword>
<evidence type="ECO:0000259" key="8">
    <source>
        <dbReference type="PROSITE" id="PS51194"/>
    </source>
</evidence>
<dbReference type="SMART" id="SM00490">
    <property type="entry name" value="HELICc"/>
    <property type="match status" value="2"/>
</dbReference>
<dbReference type="Pfam" id="PF23445">
    <property type="entry name" value="WHD_SNRNP200"/>
    <property type="match status" value="2"/>
</dbReference>
<comment type="caution">
    <text evidence="9">The sequence shown here is derived from an EMBL/GenBank/DDBJ whole genome shotgun (WGS) entry which is preliminary data.</text>
</comment>
<accession>A0ABD1TTK8</accession>
<dbReference type="FunFam" id="1.10.10.10:FF:000024">
    <property type="entry name" value="U5 small nuclear ribonucleoprotein helicase"/>
    <property type="match status" value="1"/>
</dbReference>
<feature type="domain" description="Helicase ATP-binding" evidence="7">
    <location>
        <begin position="632"/>
        <end position="807"/>
    </location>
</feature>
<dbReference type="Pfam" id="PF02889">
    <property type="entry name" value="Sec63"/>
    <property type="match status" value="2"/>
</dbReference>
<dbReference type="Proteomes" id="UP001604277">
    <property type="component" value="Unassembled WGS sequence"/>
</dbReference>
<feature type="domain" description="Helicase C-terminal" evidence="8">
    <location>
        <begin position="855"/>
        <end position="1063"/>
    </location>
</feature>
<dbReference type="Gene3D" id="3.40.50.300">
    <property type="entry name" value="P-loop containing nucleotide triphosphate hydrolases"/>
    <property type="match status" value="3"/>
</dbReference>
<reference evidence="10" key="1">
    <citation type="submission" date="2024-07" db="EMBL/GenBank/DDBJ databases">
        <title>Two chromosome-level genome assemblies of Korean endemic species Abeliophyllum distichum and Forsythia ovata (Oleaceae).</title>
        <authorList>
            <person name="Jang H."/>
        </authorList>
    </citation>
    <scope>NUCLEOTIDE SEQUENCE [LARGE SCALE GENOMIC DNA]</scope>
</reference>
<keyword evidence="9" id="KW-0687">Ribonucleoprotein</keyword>
<keyword evidence="10" id="KW-1185">Reference proteome</keyword>
<dbReference type="InterPro" id="IPR036390">
    <property type="entry name" value="WH_DNA-bd_sf"/>
</dbReference>
<dbReference type="InterPro" id="IPR014001">
    <property type="entry name" value="Helicase_ATP-bd"/>
</dbReference>
<keyword evidence="3" id="KW-0378">Hydrolase</keyword>
<dbReference type="GO" id="GO:0004386">
    <property type="term" value="F:helicase activity"/>
    <property type="evidence" value="ECO:0007669"/>
    <property type="project" value="UniProtKB-KW"/>
</dbReference>
<dbReference type="InterPro" id="IPR011545">
    <property type="entry name" value="DEAD/DEAH_box_helicase_dom"/>
</dbReference>
<keyword evidence="4 9" id="KW-0347">Helicase</keyword>
<dbReference type="SMART" id="SM00973">
    <property type="entry name" value="Sec63"/>
    <property type="match status" value="2"/>
</dbReference>
<dbReference type="Gene3D" id="2.60.40.150">
    <property type="entry name" value="C2 domain"/>
    <property type="match status" value="2"/>
</dbReference>
<dbReference type="Gene3D" id="1.10.10.10">
    <property type="entry name" value="Winged helix-like DNA-binding domain superfamily/Winged helix DNA-binding domain"/>
    <property type="match status" value="2"/>
</dbReference>
<dbReference type="SUPFAM" id="SSF81296">
    <property type="entry name" value="E set domains"/>
    <property type="match status" value="1"/>
</dbReference>
<dbReference type="InterPro" id="IPR036388">
    <property type="entry name" value="WH-like_DNA-bd_sf"/>
</dbReference>
<dbReference type="InterPro" id="IPR014756">
    <property type="entry name" value="Ig_E-set"/>
</dbReference>
<dbReference type="InterPro" id="IPR050474">
    <property type="entry name" value="Hel308_SKI2-like"/>
</dbReference>
<organism evidence="9 10">
    <name type="scientific">Forsythia ovata</name>
    <dbReference type="NCBI Taxonomy" id="205694"/>
    <lineage>
        <taxon>Eukaryota</taxon>
        <taxon>Viridiplantae</taxon>
        <taxon>Streptophyta</taxon>
        <taxon>Embryophyta</taxon>
        <taxon>Tracheophyta</taxon>
        <taxon>Spermatophyta</taxon>
        <taxon>Magnoliopsida</taxon>
        <taxon>eudicotyledons</taxon>
        <taxon>Gunneridae</taxon>
        <taxon>Pentapetalae</taxon>
        <taxon>asterids</taxon>
        <taxon>lamiids</taxon>
        <taxon>Lamiales</taxon>
        <taxon>Oleaceae</taxon>
        <taxon>Forsythieae</taxon>
        <taxon>Forsythia</taxon>
    </lineage>
</organism>
<dbReference type="PANTHER" id="PTHR47961">
    <property type="entry name" value="DNA POLYMERASE THETA, PUTATIVE (AFU_ORTHOLOGUE AFUA_1G05260)-RELATED"/>
    <property type="match status" value="1"/>
</dbReference>
<comment type="function">
    <text evidence="6">RNA helicase that plays an essential role in pre-mRNA splicing as component of the U5 snRNP and U4/U6-U5 tri-snRNP complexes. Involved in spliceosome assembly, activation and disassembly.</text>
</comment>
<proteinExistence type="inferred from homology"/>
<dbReference type="InterPro" id="IPR004179">
    <property type="entry name" value="Sec63-dom"/>
</dbReference>
<evidence type="ECO:0000256" key="4">
    <source>
        <dbReference type="ARBA" id="ARBA00022806"/>
    </source>
</evidence>
<dbReference type="Gene3D" id="1.10.3380.10">
    <property type="entry name" value="Sec63 N-terminal domain-like domain"/>
    <property type="match status" value="2"/>
</dbReference>
<evidence type="ECO:0000256" key="6">
    <source>
        <dbReference type="ARBA" id="ARBA00055371"/>
    </source>
</evidence>
<evidence type="ECO:0000256" key="1">
    <source>
        <dbReference type="ARBA" id="ARBA00008894"/>
    </source>
</evidence>
<evidence type="ECO:0000256" key="5">
    <source>
        <dbReference type="ARBA" id="ARBA00022840"/>
    </source>
</evidence>
<dbReference type="SUPFAM" id="SSF158702">
    <property type="entry name" value="Sec63 N-terminal domain-like"/>
    <property type="match status" value="2"/>
</dbReference>
<dbReference type="GO" id="GO:0005524">
    <property type="term" value="F:ATP binding"/>
    <property type="evidence" value="ECO:0007669"/>
    <property type="project" value="UniProtKB-KW"/>
</dbReference>
<dbReference type="Pfam" id="PF00271">
    <property type="entry name" value="Helicase_C"/>
    <property type="match status" value="2"/>
</dbReference>
<dbReference type="SUPFAM" id="SSF52540">
    <property type="entry name" value="P-loop containing nucleoside triphosphate hydrolases"/>
    <property type="match status" value="3"/>
</dbReference>
<dbReference type="FunFam" id="3.40.50.300:FF:004726">
    <property type="entry name" value="Uncharacterized protein"/>
    <property type="match status" value="1"/>
</dbReference>
<dbReference type="FunFam" id="3.40.50.300:FF:000231">
    <property type="entry name" value="Activating signal cointegrator 1 complex subunit 3"/>
    <property type="match status" value="1"/>
</dbReference>
<dbReference type="PROSITE" id="PS51192">
    <property type="entry name" value="HELICASE_ATP_BIND_1"/>
    <property type="match status" value="1"/>
</dbReference>
<feature type="domain" description="Helicase C-terminal" evidence="8">
    <location>
        <begin position="1"/>
        <end position="151"/>
    </location>
</feature>
<dbReference type="InterPro" id="IPR027417">
    <property type="entry name" value="P-loop_NTPase"/>
</dbReference>
<dbReference type="InterPro" id="IPR001650">
    <property type="entry name" value="Helicase_C-like"/>
</dbReference>
<protein>
    <submittedName>
        <fullName evidence="9">U5 small nuclear ribonucleoprotein helicase</fullName>
    </submittedName>
</protein>